<feature type="binding site" evidence="5">
    <location>
        <position position="173"/>
    </location>
    <ligand>
        <name>S-adenosyl-L-methionine</name>
        <dbReference type="ChEBI" id="CHEBI:59789"/>
    </ligand>
</feature>
<dbReference type="PROSITE" id="PS00092">
    <property type="entry name" value="N6_MTASE"/>
    <property type="match status" value="1"/>
</dbReference>
<dbReference type="Gene3D" id="1.10.8.10">
    <property type="entry name" value="DNA helicase RuvA subunit, C-terminal domain"/>
    <property type="match status" value="1"/>
</dbReference>
<sequence length="280" mass="30957">MALVQTLGEWLKQSQQELAAVCSTPGIDARLCLSHVLQVSNSYLYSYPERILTLAELTQLNDLLTKRLQGHPLAYLFGYWHFFGLTLKVSPSTLIPRPDTEILVEYVLGLALPNKAKVLDLGTGTGAIALALAQQRQQWQVTAVDYISDAVALAETNRVALAITNCRMLQSNWFDALQGEQFDLIVSNPPYIDPQDPHLIALKHEPLTALTAANNGMADIVQIVTQAQSHLNAGGWLWLEHGYNQAEAVQHLLQQAGFTSVESKRDYGNNWRISGGQKRG</sequence>
<name>A0ABT9HZ63_9GAMM</name>
<dbReference type="InterPro" id="IPR050320">
    <property type="entry name" value="N5-glutamine_MTase"/>
</dbReference>
<dbReference type="Gene3D" id="3.40.50.150">
    <property type="entry name" value="Vaccinia Virus protein VP39"/>
    <property type="match status" value="1"/>
</dbReference>
<dbReference type="NCBIfam" id="TIGR03534">
    <property type="entry name" value="RF_mod_PrmC"/>
    <property type="match status" value="1"/>
</dbReference>
<comment type="function">
    <text evidence="5">Methylates the class 1 translation termination release factors RF1/PrfA and RF2/PrfB on the glutamine residue of the universally conserved GGQ motif.</text>
</comment>
<reference evidence="8 9" key="1">
    <citation type="submission" date="2022-11" db="EMBL/GenBank/DDBJ databases">
        <title>Viruses from the air-sea interface of a natural surface slick.</title>
        <authorList>
            <person name="Rahlff J."/>
            <person name="Holmfeldt K."/>
        </authorList>
    </citation>
    <scope>NUCLEOTIDE SEQUENCE [LARGE SCALE GENOMIC DNA]</scope>
    <source>
        <strain evidence="8 9">SMS4</strain>
    </source>
</reference>
<evidence type="ECO:0000313" key="8">
    <source>
        <dbReference type="EMBL" id="MDP5136422.1"/>
    </source>
</evidence>
<feature type="binding site" evidence="5">
    <location>
        <begin position="122"/>
        <end position="126"/>
    </location>
    <ligand>
        <name>S-adenosyl-L-methionine</name>
        <dbReference type="ChEBI" id="CHEBI:59789"/>
    </ligand>
</feature>
<dbReference type="GO" id="GO:0032259">
    <property type="term" value="P:methylation"/>
    <property type="evidence" value="ECO:0007669"/>
    <property type="project" value="UniProtKB-KW"/>
</dbReference>
<dbReference type="Proteomes" id="UP001231109">
    <property type="component" value="Unassembled WGS sequence"/>
</dbReference>
<accession>A0ABT9HZ63</accession>
<evidence type="ECO:0000259" key="7">
    <source>
        <dbReference type="Pfam" id="PF17827"/>
    </source>
</evidence>
<dbReference type="EC" id="2.1.1.297" evidence="5"/>
<comment type="similarity">
    <text evidence="5">Belongs to the protein N5-glutamine methyltransferase family. PrmC subfamily.</text>
</comment>
<organism evidence="8 9">
    <name type="scientific">Rheinheimera baltica</name>
    <dbReference type="NCBI Taxonomy" id="67576"/>
    <lineage>
        <taxon>Bacteria</taxon>
        <taxon>Pseudomonadati</taxon>
        <taxon>Pseudomonadota</taxon>
        <taxon>Gammaproteobacteria</taxon>
        <taxon>Chromatiales</taxon>
        <taxon>Chromatiaceae</taxon>
        <taxon>Rheinheimera</taxon>
    </lineage>
</organism>
<dbReference type="Pfam" id="PF05175">
    <property type="entry name" value="MTS"/>
    <property type="match status" value="1"/>
</dbReference>
<gene>
    <name evidence="5 8" type="primary">prmC</name>
    <name evidence="8" type="ORF">ORJ04_10745</name>
</gene>
<comment type="caution">
    <text evidence="8">The sequence shown here is derived from an EMBL/GenBank/DDBJ whole genome shotgun (WGS) entry which is preliminary data.</text>
</comment>
<protein>
    <recommendedName>
        <fullName evidence="5">Release factor glutamine methyltransferase</fullName>
        <shortName evidence="5">RF MTase</shortName>
        <ecNumber evidence="5">2.1.1.297</ecNumber>
    </recommendedName>
    <alternativeName>
        <fullName evidence="5">N5-glutamine methyltransferase PrmC</fullName>
    </alternativeName>
    <alternativeName>
        <fullName evidence="5">Protein-(glutamine-N5) MTase PrmC</fullName>
    </alternativeName>
    <alternativeName>
        <fullName evidence="5">Protein-glutamine N-methyltransferase PrmC</fullName>
    </alternativeName>
</protein>
<feature type="binding site" evidence="5">
    <location>
        <begin position="188"/>
        <end position="191"/>
    </location>
    <ligand>
        <name>substrate</name>
    </ligand>
</feature>
<feature type="domain" description="Methyltransferase small" evidence="6">
    <location>
        <begin position="113"/>
        <end position="198"/>
    </location>
</feature>
<feature type="binding site" evidence="5">
    <location>
        <position position="145"/>
    </location>
    <ligand>
        <name>S-adenosyl-L-methionine</name>
        <dbReference type="ChEBI" id="CHEBI:59789"/>
    </ligand>
</feature>
<dbReference type="NCBIfam" id="TIGR00536">
    <property type="entry name" value="hemK_fam"/>
    <property type="match status" value="1"/>
</dbReference>
<keyword evidence="2 5" id="KW-0808">Transferase</keyword>
<feature type="binding site" evidence="5">
    <location>
        <position position="188"/>
    </location>
    <ligand>
        <name>S-adenosyl-L-methionine</name>
        <dbReference type="ChEBI" id="CHEBI:59789"/>
    </ligand>
</feature>
<dbReference type="RefSeq" id="WP_027670686.1">
    <property type="nucleotide sequence ID" value="NZ_JAPJDY010000008.1"/>
</dbReference>
<dbReference type="HAMAP" id="MF_02126">
    <property type="entry name" value="RF_methyltr_PrmC"/>
    <property type="match status" value="1"/>
</dbReference>
<keyword evidence="9" id="KW-1185">Reference proteome</keyword>
<proteinExistence type="inferred from homology"/>
<evidence type="ECO:0000256" key="1">
    <source>
        <dbReference type="ARBA" id="ARBA00022603"/>
    </source>
</evidence>
<dbReference type="InterPro" id="IPR029063">
    <property type="entry name" value="SAM-dependent_MTases_sf"/>
</dbReference>
<evidence type="ECO:0000259" key="6">
    <source>
        <dbReference type="Pfam" id="PF05175"/>
    </source>
</evidence>
<dbReference type="InterPro" id="IPR007848">
    <property type="entry name" value="Small_mtfrase_dom"/>
</dbReference>
<dbReference type="EMBL" id="JAPJDZ010000024">
    <property type="protein sequence ID" value="MDP5136422.1"/>
    <property type="molecule type" value="Genomic_DNA"/>
</dbReference>
<evidence type="ECO:0000256" key="5">
    <source>
        <dbReference type="HAMAP-Rule" id="MF_02126"/>
    </source>
</evidence>
<dbReference type="InterPro" id="IPR002052">
    <property type="entry name" value="DNA_methylase_N6_adenine_CS"/>
</dbReference>
<feature type="domain" description="Release factor glutamine methyltransferase N-terminal" evidence="7">
    <location>
        <begin position="9"/>
        <end position="78"/>
    </location>
</feature>
<dbReference type="InterPro" id="IPR019874">
    <property type="entry name" value="RF_methyltr_PrmC"/>
</dbReference>
<dbReference type="PANTHER" id="PTHR18895:SF74">
    <property type="entry name" value="MTRF1L RELEASE FACTOR GLUTAMINE METHYLTRANSFERASE"/>
    <property type="match status" value="1"/>
</dbReference>
<evidence type="ECO:0000256" key="4">
    <source>
        <dbReference type="ARBA" id="ARBA00048391"/>
    </source>
</evidence>
<dbReference type="CDD" id="cd02440">
    <property type="entry name" value="AdoMet_MTases"/>
    <property type="match status" value="1"/>
</dbReference>
<comment type="catalytic activity">
    <reaction evidence="4 5">
        <text>L-glutaminyl-[peptide chain release factor] + S-adenosyl-L-methionine = N(5)-methyl-L-glutaminyl-[peptide chain release factor] + S-adenosyl-L-homocysteine + H(+)</text>
        <dbReference type="Rhea" id="RHEA:42896"/>
        <dbReference type="Rhea" id="RHEA-COMP:10271"/>
        <dbReference type="Rhea" id="RHEA-COMP:10272"/>
        <dbReference type="ChEBI" id="CHEBI:15378"/>
        <dbReference type="ChEBI" id="CHEBI:30011"/>
        <dbReference type="ChEBI" id="CHEBI:57856"/>
        <dbReference type="ChEBI" id="CHEBI:59789"/>
        <dbReference type="ChEBI" id="CHEBI:61891"/>
        <dbReference type="EC" id="2.1.1.297"/>
    </reaction>
</comment>
<dbReference type="PANTHER" id="PTHR18895">
    <property type="entry name" value="HEMK METHYLTRANSFERASE"/>
    <property type="match status" value="1"/>
</dbReference>
<dbReference type="GO" id="GO:0102559">
    <property type="term" value="F:peptide chain release factor N(5)-glutamine methyltransferase activity"/>
    <property type="evidence" value="ECO:0007669"/>
    <property type="project" value="UniProtKB-EC"/>
</dbReference>
<dbReference type="SUPFAM" id="SSF53335">
    <property type="entry name" value="S-adenosyl-L-methionine-dependent methyltransferases"/>
    <property type="match status" value="1"/>
</dbReference>
<keyword evidence="3 5" id="KW-0949">S-adenosyl-L-methionine</keyword>
<dbReference type="InterPro" id="IPR040758">
    <property type="entry name" value="PrmC_N"/>
</dbReference>
<evidence type="ECO:0000313" key="9">
    <source>
        <dbReference type="Proteomes" id="UP001231109"/>
    </source>
</evidence>
<dbReference type="Pfam" id="PF17827">
    <property type="entry name" value="PrmC_N"/>
    <property type="match status" value="1"/>
</dbReference>
<evidence type="ECO:0000256" key="2">
    <source>
        <dbReference type="ARBA" id="ARBA00022679"/>
    </source>
</evidence>
<dbReference type="InterPro" id="IPR004556">
    <property type="entry name" value="HemK-like"/>
</dbReference>
<evidence type="ECO:0000256" key="3">
    <source>
        <dbReference type="ARBA" id="ARBA00022691"/>
    </source>
</evidence>
<keyword evidence="1 5" id="KW-0489">Methyltransferase</keyword>